<dbReference type="PANTHER" id="PTHR12277:SF81">
    <property type="entry name" value="PROTEIN ABHD13"/>
    <property type="match status" value="1"/>
</dbReference>
<dbReference type="PANTHER" id="PTHR12277">
    <property type="entry name" value="ALPHA/BETA HYDROLASE DOMAIN-CONTAINING PROTEIN"/>
    <property type="match status" value="1"/>
</dbReference>
<evidence type="ECO:0000313" key="2">
    <source>
        <dbReference type="EMBL" id="CAD7241256.1"/>
    </source>
</evidence>
<dbReference type="InterPro" id="IPR029058">
    <property type="entry name" value="AB_hydrolase_fold"/>
</dbReference>
<feature type="compositionally biased region" description="Basic and acidic residues" evidence="1">
    <location>
        <begin position="328"/>
        <end position="338"/>
    </location>
</feature>
<evidence type="ECO:0008006" key="4">
    <source>
        <dbReference type="Google" id="ProtNLM"/>
    </source>
</evidence>
<feature type="region of interest" description="Disordered" evidence="1">
    <location>
        <begin position="328"/>
        <end position="354"/>
    </location>
</feature>
<evidence type="ECO:0000313" key="3">
    <source>
        <dbReference type="Proteomes" id="UP000677054"/>
    </source>
</evidence>
<dbReference type="Gene3D" id="3.40.50.1820">
    <property type="entry name" value="alpha/beta hydrolase"/>
    <property type="match status" value="1"/>
</dbReference>
<protein>
    <recommendedName>
        <fullName evidence="4">Serine aminopeptidase S33 domain-containing protein</fullName>
    </recommendedName>
</protein>
<name>A0A7R8WZP9_9CRUS</name>
<proteinExistence type="predicted"/>
<dbReference type="AlphaFoldDB" id="A0A7R8WZP9"/>
<accession>A0A7R8WZP9</accession>
<reference evidence="2" key="1">
    <citation type="submission" date="2020-11" db="EMBL/GenBank/DDBJ databases">
        <authorList>
            <person name="Tran Van P."/>
        </authorList>
    </citation>
    <scope>NUCLEOTIDE SEQUENCE</scope>
</reference>
<dbReference type="EMBL" id="CAJPEV010000114">
    <property type="protein sequence ID" value="CAG0880794.1"/>
    <property type="molecule type" value="Genomic_DNA"/>
</dbReference>
<gene>
    <name evidence="2" type="ORF">DSTB1V02_LOCUS1256</name>
</gene>
<dbReference type="SUPFAM" id="SSF53474">
    <property type="entry name" value="alpha/beta-Hydrolases"/>
    <property type="match status" value="1"/>
</dbReference>
<organism evidence="2">
    <name type="scientific">Darwinula stevensoni</name>
    <dbReference type="NCBI Taxonomy" id="69355"/>
    <lineage>
        <taxon>Eukaryota</taxon>
        <taxon>Metazoa</taxon>
        <taxon>Ecdysozoa</taxon>
        <taxon>Arthropoda</taxon>
        <taxon>Crustacea</taxon>
        <taxon>Oligostraca</taxon>
        <taxon>Ostracoda</taxon>
        <taxon>Podocopa</taxon>
        <taxon>Podocopida</taxon>
        <taxon>Darwinulocopina</taxon>
        <taxon>Darwinuloidea</taxon>
        <taxon>Darwinulidae</taxon>
        <taxon>Darwinula</taxon>
    </lineage>
</organism>
<sequence>MKVLLVEGIVGMMTMEKFLQAMRDSWHLAIREASKLDVAGVASFGCRLFCCPPCPASITAKLAFAPPRSSYTFNEDSWDPDTNTYDVVLMNVENRAAADIDRSFLWRFRGFYITSPGRGALSRIAGIMLQAPMKAPFVILISHMNASDSGDLLKFMLELSEVTGCHVATYDYNGYGMSNGWPSEKGIYRNSLDILNFVKKRLGVESGKVVLMGQSIGTAPATRIAGVEDRDVGGLILDGGFTLKTVKKVLCPVLVLHGDQDHAVPFHHAQRLVQAAPNPVEPLFIKGGGHCNLHQHRIYFQRLQDFIWEDLKAGSWCKSGKPNRLVKTDEWSKSHSSGERGFATGKISPSGAAV</sequence>
<evidence type="ECO:0000256" key="1">
    <source>
        <dbReference type="SAM" id="MobiDB-lite"/>
    </source>
</evidence>
<keyword evidence="3" id="KW-1185">Reference proteome</keyword>
<dbReference type="Proteomes" id="UP000677054">
    <property type="component" value="Unassembled WGS sequence"/>
</dbReference>
<dbReference type="OrthoDB" id="10249433at2759"/>
<dbReference type="EMBL" id="LR899631">
    <property type="protein sequence ID" value="CAD7241256.1"/>
    <property type="molecule type" value="Genomic_DNA"/>
</dbReference>